<accession>A0A6A4HUF9</accession>
<dbReference type="AlphaFoldDB" id="A0A6A4HUF9"/>
<feature type="non-terminal residue" evidence="4">
    <location>
        <position position="1"/>
    </location>
</feature>
<comment type="cofactor">
    <cofactor evidence="1">
        <name>a divalent metal cation</name>
        <dbReference type="ChEBI" id="CHEBI:60240"/>
    </cofactor>
</comment>
<name>A0A6A4HUF9_9AGAR</name>
<organism evidence="4 5">
    <name type="scientific">Gymnopus androsaceus JB14</name>
    <dbReference type="NCBI Taxonomy" id="1447944"/>
    <lineage>
        <taxon>Eukaryota</taxon>
        <taxon>Fungi</taxon>
        <taxon>Dikarya</taxon>
        <taxon>Basidiomycota</taxon>
        <taxon>Agaricomycotina</taxon>
        <taxon>Agaricomycetes</taxon>
        <taxon>Agaricomycetidae</taxon>
        <taxon>Agaricales</taxon>
        <taxon>Marasmiineae</taxon>
        <taxon>Omphalotaceae</taxon>
        <taxon>Gymnopus</taxon>
    </lineage>
</organism>
<evidence type="ECO:0000313" key="4">
    <source>
        <dbReference type="EMBL" id="KAE9402089.1"/>
    </source>
</evidence>
<dbReference type="EMBL" id="ML769438">
    <property type="protein sequence ID" value="KAE9402089.1"/>
    <property type="molecule type" value="Genomic_DNA"/>
</dbReference>
<gene>
    <name evidence="4" type="ORF">BT96DRAFT_765550</name>
</gene>
<feature type="non-terminal residue" evidence="4">
    <location>
        <position position="219"/>
    </location>
</feature>
<evidence type="ECO:0000259" key="3">
    <source>
        <dbReference type="Pfam" id="PF13359"/>
    </source>
</evidence>
<dbReference type="GO" id="GO:0046872">
    <property type="term" value="F:metal ion binding"/>
    <property type="evidence" value="ECO:0007669"/>
    <property type="project" value="UniProtKB-KW"/>
</dbReference>
<proteinExistence type="predicted"/>
<evidence type="ECO:0000256" key="2">
    <source>
        <dbReference type="ARBA" id="ARBA00022723"/>
    </source>
</evidence>
<keyword evidence="2" id="KW-0479">Metal-binding</keyword>
<keyword evidence="5" id="KW-1185">Reference proteome</keyword>
<dbReference type="Pfam" id="PF13359">
    <property type="entry name" value="DDE_Tnp_4"/>
    <property type="match status" value="1"/>
</dbReference>
<evidence type="ECO:0000313" key="5">
    <source>
        <dbReference type="Proteomes" id="UP000799118"/>
    </source>
</evidence>
<evidence type="ECO:0000256" key="1">
    <source>
        <dbReference type="ARBA" id="ARBA00001968"/>
    </source>
</evidence>
<dbReference type="OrthoDB" id="2408877at2759"/>
<dbReference type="Proteomes" id="UP000799118">
    <property type="component" value="Unassembled WGS sequence"/>
</dbReference>
<dbReference type="InterPro" id="IPR027806">
    <property type="entry name" value="HARBI1_dom"/>
</dbReference>
<sequence>VWKVHQPDQFRENLHIDPKTFNSLVADLEMDPIFAGSRQAPVEHQVAVTLYCFGHYGNGASLQQVANWSGYSKGWIKAAVQRVMVAVLCPEFVRKNVRPPTAAEKKEAKKWVESRSCSIWHDGYCMVDGTLFILAERPFWYGESYFDRKCNYSLNFQIINLPNLRIINFSYGYTGSTHDATAWEQTAFAKDRSVFLEGNEFIWADSAYPIEDWLVAPYR</sequence>
<feature type="domain" description="DDE Tnp4" evidence="3">
    <location>
        <begin position="127"/>
        <end position="218"/>
    </location>
</feature>
<reference evidence="4" key="1">
    <citation type="journal article" date="2019" name="Environ. Microbiol.">
        <title>Fungal ecological strategies reflected in gene transcription - a case study of two litter decomposers.</title>
        <authorList>
            <person name="Barbi F."/>
            <person name="Kohler A."/>
            <person name="Barry K."/>
            <person name="Baskaran P."/>
            <person name="Daum C."/>
            <person name="Fauchery L."/>
            <person name="Ihrmark K."/>
            <person name="Kuo A."/>
            <person name="LaButti K."/>
            <person name="Lipzen A."/>
            <person name="Morin E."/>
            <person name="Grigoriev I.V."/>
            <person name="Henrissat B."/>
            <person name="Lindahl B."/>
            <person name="Martin F."/>
        </authorList>
    </citation>
    <scope>NUCLEOTIDE SEQUENCE</scope>
    <source>
        <strain evidence="4">JB14</strain>
    </source>
</reference>
<protein>
    <recommendedName>
        <fullName evidence="3">DDE Tnp4 domain-containing protein</fullName>
    </recommendedName>
</protein>